<dbReference type="CDD" id="cd04496">
    <property type="entry name" value="SSB_OBF"/>
    <property type="match status" value="1"/>
</dbReference>
<reference evidence="5 6" key="1">
    <citation type="journal article" date="2017" name="BMC Genomics">
        <title>Comparative genomic and phylogenomic analyses of the Bifidobacteriaceae family.</title>
        <authorList>
            <person name="Lugli G.A."/>
            <person name="Milani C."/>
            <person name="Turroni F."/>
            <person name="Duranti S."/>
            <person name="Mancabelli L."/>
            <person name="Mangifesta M."/>
            <person name="Ferrario C."/>
            <person name="Modesto M."/>
            <person name="Mattarelli P."/>
            <person name="Jiri K."/>
            <person name="van Sinderen D."/>
            <person name="Ventura M."/>
        </authorList>
    </citation>
    <scope>NUCLEOTIDE SEQUENCE [LARGE SCALE GENOMIC DNA]</scope>
    <source>
        <strain evidence="5 6">DSM 22924</strain>
    </source>
</reference>
<dbReference type="RefSeq" id="WP_094722443.1">
    <property type="nucleotide sequence ID" value="NZ_MWWS01000004.1"/>
</dbReference>
<evidence type="ECO:0000256" key="2">
    <source>
        <dbReference type="HAMAP-Rule" id="MF_00984"/>
    </source>
</evidence>
<dbReference type="SUPFAM" id="SSF50249">
    <property type="entry name" value="Nucleic acid-binding proteins"/>
    <property type="match status" value="1"/>
</dbReference>
<dbReference type="GO" id="GO:0009295">
    <property type="term" value="C:nucleoid"/>
    <property type="evidence" value="ECO:0007669"/>
    <property type="project" value="TreeGrafter"/>
</dbReference>
<dbReference type="AlphaFoldDB" id="A0A261ESP8"/>
<comment type="caution">
    <text evidence="2">Lacks conserved residue(s) required for the propagation of feature annotation.</text>
</comment>
<evidence type="ECO:0000313" key="6">
    <source>
        <dbReference type="Proteomes" id="UP000216004"/>
    </source>
</evidence>
<comment type="caution">
    <text evidence="5">The sequence shown here is derived from an EMBL/GenBank/DDBJ whole genome shotgun (WGS) entry which is preliminary data.</text>
</comment>
<protein>
    <recommendedName>
        <fullName evidence="2 3">Single-stranded DNA-binding protein</fullName>
        <shortName evidence="2">SSB</shortName>
    </recommendedName>
</protein>
<evidence type="ECO:0000313" key="5">
    <source>
        <dbReference type="EMBL" id="OZG49881.1"/>
    </source>
</evidence>
<dbReference type="NCBIfam" id="NF005851">
    <property type="entry name" value="PRK07772.1"/>
    <property type="match status" value="1"/>
</dbReference>
<dbReference type="HAMAP" id="MF_00984">
    <property type="entry name" value="SSB"/>
    <property type="match status" value="1"/>
</dbReference>
<dbReference type="EMBL" id="MWWS01000004">
    <property type="protein sequence ID" value="OZG49881.1"/>
    <property type="molecule type" value="Genomic_DNA"/>
</dbReference>
<accession>A0A261ESP8</accession>
<dbReference type="GO" id="GO:0003697">
    <property type="term" value="F:single-stranded DNA binding"/>
    <property type="evidence" value="ECO:0007669"/>
    <property type="project" value="UniProtKB-UniRule"/>
</dbReference>
<dbReference type="InterPro" id="IPR011344">
    <property type="entry name" value="ssDNA-bd"/>
</dbReference>
<feature type="compositionally biased region" description="Polar residues" evidence="4">
    <location>
        <begin position="141"/>
        <end position="158"/>
    </location>
</feature>
<sequence length="176" mass="18646">MAGETLITMVGNLTADPEVRTTGNGGTVANFTIASTPRLFNRNTGQWEDGDALFIRCSAWDSQYNPTASNIQASLAKGMRVIAQGTLSQRSYQDKQGAKHTVMEMHVLEIGPALTRNNAQVVRNPSQGQGGFQGGQAQPQSTQWSQSAPAGSTQNSDPWGTPDDGGFGGNSDEPAF</sequence>
<dbReference type="InterPro" id="IPR012340">
    <property type="entry name" value="NA-bd_OB-fold"/>
</dbReference>
<proteinExistence type="inferred from homology"/>
<evidence type="ECO:0000256" key="1">
    <source>
        <dbReference type="ARBA" id="ARBA00023125"/>
    </source>
</evidence>
<evidence type="ECO:0000256" key="3">
    <source>
        <dbReference type="RuleBase" id="RU000524"/>
    </source>
</evidence>
<dbReference type="Gene3D" id="2.40.50.140">
    <property type="entry name" value="Nucleic acid-binding proteins"/>
    <property type="match status" value="1"/>
</dbReference>
<name>A0A261ESP8_9BIFI</name>
<dbReference type="PANTHER" id="PTHR10302:SF27">
    <property type="entry name" value="SINGLE-STRANDED DNA-BINDING PROTEIN"/>
    <property type="match status" value="1"/>
</dbReference>
<keyword evidence="6" id="KW-1185">Reference proteome</keyword>
<organism evidence="5 6">
    <name type="scientific">Bombiscardovia coagulans</name>
    <dbReference type="NCBI Taxonomy" id="686666"/>
    <lineage>
        <taxon>Bacteria</taxon>
        <taxon>Bacillati</taxon>
        <taxon>Actinomycetota</taxon>
        <taxon>Actinomycetes</taxon>
        <taxon>Bifidobacteriales</taxon>
        <taxon>Bifidobacteriaceae</taxon>
        <taxon>Bombiscardovia</taxon>
    </lineage>
</organism>
<comment type="subunit">
    <text evidence="2">Homotetramer.</text>
</comment>
<gene>
    <name evidence="5" type="ORF">BOCO_0398</name>
</gene>
<dbReference type="Pfam" id="PF00436">
    <property type="entry name" value="SSB"/>
    <property type="match status" value="1"/>
</dbReference>
<dbReference type="PANTHER" id="PTHR10302">
    <property type="entry name" value="SINGLE-STRANDED DNA-BINDING PROTEIN"/>
    <property type="match status" value="1"/>
</dbReference>
<dbReference type="GO" id="GO:0006260">
    <property type="term" value="P:DNA replication"/>
    <property type="evidence" value="ECO:0007669"/>
    <property type="project" value="InterPro"/>
</dbReference>
<evidence type="ECO:0000256" key="4">
    <source>
        <dbReference type="SAM" id="MobiDB-lite"/>
    </source>
</evidence>
<keyword evidence="1 2" id="KW-0238">DNA-binding</keyword>
<dbReference type="NCBIfam" id="TIGR00621">
    <property type="entry name" value="ssb"/>
    <property type="match status" value="1"/>
</dbReference>
<feature type="region of interest" description="Disordered" evidence="4">
    <location>
        <begin position="123"/>
        <end position="176"/>
    </location>
</feature>
<dbReference type="InterPro" id="IPR000424">
    <property type="entry name" value="Primosome_PriB/ssb"/>
</dbReference>
<dbReference type="PROSITE" id="PS50935">
    <property type="entry name" value="SSB"/>
    <property type="match status" value="1"/>
</dbReference>
<dbReference type="OrthoDB" id="9809878at2"/>
<dbReference type="Proteomes" id="UP000216004">
    <property type="component" value="Unassembled WGS sequence"/>
</dbReference>